<organism evidence="2 3">
    <name type="scientific">Proteiniborus ethanoligenes</name>
    <dbReference type="NCBI Taxonomy" id="415015"/>
    <lineage>
        <taxon>Bacteria</taxon>
        <taxon>Bacillati</taxon>
        <taxon>Bacillota</taxon>
        <taxon>Clostridia</taxon>
        <taxon>Eubacteriales</taxon>
        <taxon>Proteiniborus</taxon>
    </lineage>
</organism>
<sequence>MKTNGKSKILENLALVSQIGISMLVPILGGILLGNFIDKKLGTGVIFLLTFCVLGIISSFVTLFNIAVGRNKRK</sequence>
<dbReference type="RefSeq" id="WP_091727070.1">
    <property type="nucleotide sequence ID" value="NZ_FNQE01000004.1"/>
</dbReference>
<proteinExistence type="predicted"/>
<keyword evidence="3" id="KW-1185">Reference proteome</keyword>
<keyword evidence="1" id="KW-0812">Transmembrane</keyword>
<feature type="transmembrane region" description="Helical" evidence="1">
    <location>
        <begin position="12"/>
        <end position="33"/>
    </location>
</feature>
<name>A0A1H3LSP3_9FIRM</name>
<keyword evidence="1" id="KW-1133">Transmembrane helix</keyword>
<feature type="transmembrane region" description="Helical" evidence="1">
    <location>
        <begin position="45"/>
        <end position="68"/>
    </location>
</feature>
<dbReference type="AlphaFoldDB" id="A0A1H3LSP3"/>
<evidence type="ECO:0000256" key="1">
    <source>
        <dbReference type="SAM" id="Phobius"/>
    </source>
</evidence>
<evidence type="ECO:0000313" key="3">
    <source>
        <dbReference type="Proteomes" id="UP000198625"/>
    </source>
</evidence>
<dbReference type="OrthoDB" id="1708087at2"/>
<accession>A0A1H3LSP3</accession>
<dbReference type="Proteomes" id="UP000198625">
    <property type="component" value="Unassembled WGS sequence"/>
</dbReference>
<gene>
    <name evidence="2" type="ORF">SAMN05660462_00624</name>
</gene>
<dbReference type="InterPro" id="IPR032820">
    <property type="entry name" value="ATPase_put"/>
</dbReference>
<dbReference type="Pfam" id="PF09527">
    <property type="entry name" value="ATPase_gene1"/>
    <property type="match status" value="1"/>
</dbReference>
<keyword evidence="1" id="KW-0472">Membrane</keyword>
<evidence type="ECO:0000313" key="2">
    <source>
        <dbReference type="EMBL" id="SDY67356.1"/>
    </source>
</evidence>
<protein>
    <submittedName>
        <fullName evidence="2">Putative F0F1-ATPase subunit Ca2+/Mg2+ transporter</fullName>
    </submittedName>
</protein>
<reference evidence="2 3" key="1">
    <citation type="submission" date="2016-10" db="EMBL/GenBank/DDBJ databases">
        <authorList>
            <person name="de Groot N.N."/>
        </authorList>
    </citation>
    <scope>NUCLEOTIDE SEQUENCE [LARGE SCALE GENOMIC DNA]</scope>
    <source>
        <strain evidence="2 3">DSM 21650</strain>
    </source>
</reference>
<dbReference type="STRING" id="415015.SAMN05660462_00624"/>
<dbReference type="EMBL" id="FNQE01000004">
    <property type="protein sequence ID" value="SDY67356.1"/>
    <property type="molecule type" value="Genomic_DNA"/>
</dbReference>